<organism evidence="2 3">
    <name type="scientific">Fusarium irregulare</name>
    <dbReference type="NCBI Taxonomy" id="2494466"/>
    <lineage>
        <taxon>Eukaryota</taxon>
        <taxon>Fungi</taxon>
        <taxon>Dikarya</taxon>
        <taxon>Ascomycota</taxon>
        <taxon>Pezizomycotina</taxon>
        <taxon>Sordariomycetes</taxon>
        <taxon>Hypocreomycetidae</taxon>
        <taxon>Hypocreales</taxon>
        <taxon>Nectriaceae</taxon>
        <taxon>Fusarium</taxon>
        <taxon>Fusarium incarnatum-equiseti species complex</taxon>
    </lineage>
</organism>
<gene>
    <name evidence="2" type="ORF">NW766_000016</name>
</gene>
<dbReference type="AlphaFoldDB" id="A0A9W8Q0T6"/>
<evidence type="ECO:0000256" key="1">
    <source>
        <dbReference type="SAM" id="MobiDB-lite"/>
    </source>
</evidence>
<dbReference type="Proteomes" id="UP001152130">
    <property type="component" value="Unassembled WGS sequence"/>
</dbReference>
<dbReference type="EMBL" id="JAPDHF010000001">
    <property type="protein sequence ID" value="KAJ4023793.1"/>
    <property type="molecule type" value="Genomic_DNA"/>
</dbReference>
<sequence length="575" mass="64220">MFRIQNLEALVTRQEADDSHSFMLRRYLDELSSVAGSVCGPSSRPVSPEPIRSSTPPWSSSLSSSSDETSDAEGSDPEHIGNTVDGVSELTDDTNRPERIAPELSTPSSSLPVHILPTSNDRTKALAAKPEISITASTSGMVSGLVTSDSAVEDVETTVQPGTSETQVLTFQLRQSQFLPGRLQISEDAYPTSLSFDGEKLLWKQSGSNADDMYDIQSECTSEAMVLKRVDRLRHTIYKKEMRILSTDASLILFKTSKSCWKVYDRLTEKTIKQEFPNSLSTWTQQTLPISEDCSLVLMGHYKKGYTINRIRRTLSTTGKKGLVWNYQVLPSSRDPTLHHVRISRNGQNIVGVLGDTQQLSACIWRLTSDWSTEEAVASFQDIRDPVIVNLQQENFKRQEKVINLTSTRNTVSVVKGISGARTKYHAGFRNTGLEVTTFNLDSGAFILSQGLSASDIHGDDSKDSFFTDAKISYDGKLLRTRIGKFPSVGKRRTTWTGMETLVIRMEGLGVVHRFKEAWNADFTEPLTLSIFSPNFDTIARLSWKKKREDRAPRIWLEVYELKEALMGEETVCEA</sequence>
<comment type="caution">
    <text evidence="2">The sequence shown here is derived from an EMBL/GenBank/DDBJ whole genome shotgun (WGS) entry which is preliminary data.</text>
</comment>
<feature type="compositionally biased region" description="Low complexity" evidence="1">
    <location>
        <begin position="53"/>
        <end position="67"/>
    </location>
</feature>
<name>A0A9W8Q0T6_9HYPO</name>
<evidence type="ECO:0000313" key="2">
    <source>
        <dbReference type="EMBL" id="KAJ4023793.1"/>
    </source>
</evidence>
<accession>A0A9W8Q0T6</accession>
<feature type="region of interest" description="Disordered" evidence="1">
    <location>
        <begin position="35"/>
        <end position="114"/>
    </location>
</feature>
<proteinExistence type="predicted"/>
<evidence type="ECO:0000313" key="3">
    <source>
        <dbReference type="Proteomes" id="UP001152130"/>
    </source>
</evidence>
<keyword evidence="3" id="KW-1185">Reference proteome</keyword>
<reference evidence="2" key="1">
    <citation type="submission" date="2022-10" db="EMBL/GenBank/DDBJ databases">
        <title>Fusarium specimens isolated from Avocado Roots.</title>
        <authorList>
            <person name="Stajich J."/>
            <person name="Roper C."/>
            <person name="Heimlech-Rivalta G."/>
        </authorList>
    </citation>
    <scope>NUCLEOTIDE SEQUENCE</scope>
    <source>
        <strain evidence="2">CF00143</strain>
    </source>
</reference>
<protein>
    <submittedName>
        <fullName evidence="2">Uncharacterized protein</fullName>
    </submittedName>
</protein>